<dbReference type="InterPro" id="IPR046663">
    <property type="entry name" value="DUF6772"/>
</dbReference>
<dbReference type="EMBL" id="JACNYL010000004">
    <property type="protein sequence ID" value="MBD1423195.1"/>
    <property type="molecule type" value="Genomic_DNA"/>
</dbReference>
<dbReference type="RefSeq" id="WP_190314958.1">
    <property type="nucleotide sequence ID" value="NZ_JACNYL010000004.1"/>
</dbReference>
<accession>A0ABR7XVX2</accession>
<dbReference type="Proteomes" id="UP000651112">
    <property type="component" value="Unassembled WGS sequence"/>
</dbReference>
<protein>
    <submittedName>
        <fullName evidence="1">Uncharacterized protein</fullName>
    </submittedName>
</protein>
<evidence type="ECO:0000313" key="2">
    <source>
        <dbReference type="Proteomes" id="UP000651112"/>
    </source>
</evidence>
<organism evidence="1 2">
    <name type="scientific">Sphingobacterium chuzhouense</name>
    <dbReference type="NCBI Taxonomy" id="1742264"/>
    <lineage>
        <taxon>Bacteria</taxon>
        <taxon>Pseudomonadati</taxon>
        <taxon>Bacteroidota</taxon>
        <taxon>Sphingobacteriia</taxon>
        <taxon>Sphingobacteriales</taxon>
        <taxon>Sphingobacteriaceae</taxon>
        <taxon>Sphingobacterium</taxon>
    </lineage>
</organism>
<reference evidence="1 2" key="1">
    <citation type="submission" date="2020-08" db="EMBL/GenBank/DDBJ databases">
        <title>Sphingobacterium sp. DN00404 isolated from aquaculture water.</title>
        <authorList>
            <person name="Zhang M."/>
        </authorList>
    </citation>
    <scope>NUCLEOTIDE SEQUENCE [LARGE SCALE GENOMIC DNA]</scope>
    <source>
        <strain evidence="1 2">KCTC 42746</strain>
    </source>
</reference>
<comment type="caution">
    <text evidence="1">The sequence shown here is derived from an EMBL/GenBank/DDBJ whole genome shotgun (WGS) entry which is preliminary data.</text>
</comment>
<proteinExistence type="predicted"/>
<sequence length="312" mass="36290">MDRILLSRFQPLNRVLVHDVFNTGQNGWMEIMPNFCEAPDFEESPSIMVKHQWPPVMLSTATFRYPGSHGSLSGQYSLKVSTRPVANPYDQPPAPGSLGHAIKRLSFHHLKRKYLQFEMWFAFTAEQDKVDGTGELPGLHEASIRGFGAGWDLQERGNRYFAGVRYLNAVDGTLQKKWQFIYPSSKDDKDWAYGTDGDWCIKGVDPFWFGRRYADGRHDGYKDVVNGYQPLCYNETDCKINWQYLRLLIDTEKREYVEMQCQDKIFDLQRHPIYCVSPYDRIDGLMNPLVWVETDTQRRVFLFVDSVVISQE</sequence>
<evidence type="ECO:0000313" key="1">
    <source>
        <dbReference type="EMBL" id="MBD1423195.1"/>
    </source>
</evidence>
<keyword evidence="2" id="KW-1185">Reference proteome</keyword>
<name>A0ABR7XVX2_9SPHI</name>
<gene>
    <name evidence="1" type="ORF">H8B21_16630</name>
</gene>
<dbReference type="Pfam" id="PF20562">
    <property type="entry name" value="DUF6772"/>
    <property type="match status" value="1"/>
</dbReference>